<evidence type="ECO:0000256" key="8">
    <source>
        <dbReference type="ARBA" id="ARBA00023209"/>
    </source>
</evidence>
<dbReference type="SMART" id="SM01207">
    <property type="entry name" value="G3P_acyltransf"/>
    <property type="match status" value="1"/>
</dbReference>
<evidence type="ECO:0000256" key="6">
    <source>
        <dbReference type="ARBA" id="ARBA00023098"/>
    </source>
</evidence>
<gene>
    <name evidence="10 11" type="primary">plsY</name>
    <name evidence="11" type="ORF">CRI94_01775</name>
</gene>
<keyword evidence="3 10" id="KW-0808">Transferase</keyword>
<keyword evidence="7 10" id="KW-0472">Membrane</keyword>
<comment type="caution">
    <text evidence="10">Lacks conserved residue(s) required for the propagation of feature annotation.</text>
</comment>
<evidence type="ECO:0000256" key="7">
    <source>
        <dbReference type="ARBA" id="ARBA00023136"/>
    </source>
</evidence>
<dbReference type="EMBL" id="PDEQ01000001">
    <property type="protein sequence ID" value="PEN15042.1"/>
    <property type="molecule type" value="Genomic_DNA"/>
</dbReference>
<keyword evidence="11" id="KW-0012">Acyltransferase</keyword>
<comment type="function">
    <text evidence="10">Catalyzes the transfer of an acyl group from acyl-phosphate (acyl-PO(4)) to glycerol-3-phosphate (G3P) to form lysophosphatidic acid (LPA). This enzyme utilizes acyl-phosphate as fatty acyl donor, but not acyl-CoA or acyl-ACP.</text>
</comment>
<evidence type="ECO:0000256" key="5">
    <source>
        <dbReference type="ARBA" id="ARBA00022989"/>
    </source>
</evidence>
<evidence type="ECO:0000313" key="12">
    <source>
        <dbReference type="Proteomes" id="UP000220102"/>
    </source>
</evidence>
<evidence type="ECO:0000313" key="11">
    <source>
        <dbReference type="EMBL" id="PEN15042.1"/>
    </source>
</evidence>
<dbReference type="UniPathway" id="UPA00085"/>
<organism evidence="11 12">
    <name type="scientific">Longibacter salinarum</name>
    <dbReference type="NCBI Taxonomy" id="1850348"/>
    <lineage>
        <taxon>Bacteria</taxon>
        <taxon>Pseudomonadati</taxon>
        <taxon>Rhodothermota</taxon>
        <taxon>Rhodothermia</taxon>
        <taxon>Rhodothermales</taxon>
        <taxon>Salisaetaceae</taxon>
        <taxon>Longibacter</taxon>
    </lineage>
</organism>
<evidence type="ECO:0000256" key="2">
    <source>
        <dbReference type="ARBA" id="ARBA00022516"/>
    </source>
</evidence>
<dbReference type="PANTHER" id="PTHR30309">
    <property type="entry name" value="INNER MEMBRANE PROTEIN YGIH"/>
    <property type="match status" value="1"/>
</dbReference>
<accession>A0A2A8D243</accession>
<keyword evidence="9 10" id="KW-1208">Phospholipid metabolism</keyword>
<dbReference type="InterPro" id="IPR003811">
    <property type="entry name" value="G3P_acylTferase_PlsY"/>
</dbReference>
<name>A0A2A8D243_9BACT</name>
<evidence type="ECO:0000256" key="10">
    <source>
        <dbReference type="HAMAP-Rule" id="MF_01043"/>
    </source>
</evidence>
<dbReference type="Pfam" id="PF02660">
    <property type="entry name" value="G3P_acyltransf"/>
    <property type="match status" value="1"/>
</dbReference>
<comment type="subunit">
    <text evidence="10">Probably interacts with PlsX.</text>
</comment>
<dbReference type="AlphaFoldDB" id="A0A2A8D243"/>
<feature type="transmembrane region" description="Helical" evidence="10">
    <location>
        <begin position="176"/>
        <end position="196"/>
    </location>
</feature>
<feature type="transmembrane region" description="Helical" evidence="10">
    <location>
        <begin position="92"/>
        <end position="112"/>
    </location>
</feature>
<evidence type="ECO:0000256" key="3">
    <source>
        <dbReference type="ARBA" id="ARBA00022679"/>
    </source>
</evidence>
<dbReference type="EC" id="2.3.1.275" evidence="10"/>
<dbReference type="Proteomes" id="UP000220102">
    <property type="component" value="Unassembled WGS sequence"/>
</dbReference>
<dbReference type="NCBIfam" id="TIGR00023">
    <property type="entry name" value="glycerol-3-phosphate 1-O-acyltransferase PlsY"/>
    <property type="match status" value="1"/>
</dbReference>
<evidence type="ECO:0000256" key="1">
    <source>
        <dbReference type="ARBA" id="ARBA00022475"/>
    </source>
</evidence>
<keyword evidence="12" id="KW-1185">Reference proteome</keyword>
<protein>
    <recommendedName>
        <fullName evidence="10">Glycerol-3-phosphate acyltransferase</fullName>
    </recommendedName>
    <alternativeName>
        <fullName evidence="10">Acyl-PO4 G3P acyltransferase</fullName>
    </alternativeName>
    <alternativeName>
        <fullName evidence="10">Acyl-phosphate--glycerol-3-phosphate acyltransferase</fullName>
    </alternativeName>
    <alternativeName>
        <fullName evidence="10">G3P acyltransferase</fullName>
        <shortName evidence="10">GPAT</shortName>
        <ecNumber evidence="10">2.3.1.275</ecNumber>
    </alternativeName>
    <alternativeName>
        <fullName evidence="10">Lysophosphatidic acid synthase</fullName>
        <shortName evidence="10">LPA synthase</shortName>
    </alternativeName>
</protein>
<comment type="caution">
    <text evidence="11">The sequence shown here is derived from an EMBL/GenBank/DDBJ whole genome shotgun (WGS) entry which is preliminary data.</text>
</comment>
<comment type="catalytic activity">
    <reaction evidence="10">
        <text>an acyl phosphate + sn-glycerol 3-phosphate = a 1-acyl-sn-glycero-3-phosphate + phosphate</text>
        <dbReference type="Rhea" id="RHEA:34075"/>
        <dbReference type="ChEBI" id="CHEBI:43474"/>
        <dbReference type="ChEBI" id="CHEBI:57597"/>
        <dbReference type="ChEBI" id="CHEBI:57970"/>
        <dbReference type="ChEBI" id="CHEBI:59918"/>
        <dbReference type="EC" id="2.3.1.275"/>
    </reaction>
</comment>
<keyword evidence="1 10" id="KW-1003">Cell membrane</keyword>
<comment type="subcellular location">
    <subcellularLocation>
        <location evidence="10">Cell membrane</location>
        <topology evidence="10">Multi-pass membrane protein</topology>
    </subcellularLocation>
</comment>
<keyword evidence="8 10" id="KW-0594">Phospholipid biosynthesis</keyword>
<feature type="transmembrane region" description="Helical" evidence="10">
    <location>
        <begin position="124"/>
        <end position="145"/>
    </location>
</feature>
<dbReference type="GO" id="GO:0008654">
    <property type="term" value="P:phospholipid biosynthetic process"/>
    <property type="evidence" value="ECO:0007669"/>
    <property type="project" value="UniProtKB-UniRule"/>
</dbReference>
<comment type="similarity">
    <text evidence="10">Belongs to the PlsY family.</text>
</comment>
<dbReference type="GO" id="GO:0043772">
    <property type="term" value="F:acyl-phosphate glycerol-3-phosphate acyltransferase activity"/>
    <property type="evidence" value="ECO:0007669"/>
    <property type="project" value="UniProtKB-UniRule"/>
</dbReference>
<dbReference type="HAMAP" id="MF_01043">
    <property type="entry name" value="PlsY"/>
    <property type="match status" value="1"/>
</dbReference>
<keyword evidence="5 10" id="KW-1133">Transmembrane helix</keyword>
<evidence type="ECO:0000256" key="4">
    <source>
        <dbReference type="ARBA" id="ARBA00022692"/>
    </source>
</evidence>
<dbReference type="PANTHER" id="PTHR30309:SF0">
    <property type="entry name" value="GLYCEROL-3-PHOSPHATE ACYLTRANSFERASE-RELATED"/>
    <property type="match status" value="1"/>
</dbReference>
<keyword evidence="2 10" id="KW-0444">Lipid biosynthesis</keyword>
<keyword evidence="6 10" id="KW-0443">Lipid metabolism</keyword>
<dbReference type="GO" id="GO:0005886">
    <property type="term" value="C:plasma membrane"/>
    <property type="evidence" value="ECO:0007669"/>
    <property type="project" value="UniProtKB-SubCell"/>
</dbReference>
<dbReference type="RefSeq" id="WP_098073941.1">
    <property type="nucleotide sequence ID" value="NZ_PDEQ01000001.1"/>
</dbReference>
<reference evidence="11 12" key="1">
    <citation type="submission" date="2017-10" db="EMBL/GenBank/DDBJ databases">
        <title>Draft genome of Longibacter Salinarum.</title>
        <authorList>
            <person name="Goh K.M."/>
            <person name="Shamsir M.S."/>
            <person name="Lim S.W."/>
        </authorList>
    </citation>
    <scope>NUCLEOTIDE SEQUENCE [LARGE SCALE GENOMIC DNA]</scope>
    <source>
        <strain evidence="11 12">KCTC 52045</strain>
    </source>
</reference>
<proteinExistence type="inferred from homology"/>
<evidence type="ECO:0000256" key="9">
    <source>
        <dbReference type="ARBA" id="ARBA00023264"/>
    </source>
</evidence>
<comment type="pathway">
    <text evidence="10">Lipid metabolism; phospholipid metabolism.</text>
</comment>
<dbReference type="OrthoDB" id="9777124at2"/>
<sequence length="227" mass="23703">MLSLVVVLLLSYVVGSIPGSLWSSKLLYGIDVREHGSGNAGATNTFRVVGWQAGVVATIVDMGKGAFAAGVLPLWTPFGPHPTFGMATESHVIVALLCGLAAVVGHMFPIFAKFRGGKGVNTAAGILLALTPISTLLTMLVFVIVLGTTRYVSLGSILAAAAFPTIVAIRKYAFGADLTMSLLIFGIIVALAIIVAHQSNIRRLLAGNENRVSSFKPAKGMRGRGEI</sequence>
<keyword evidence="4 10" id="KW-0812">Transmembrane</keyword>